<feature type="region of interest" description="Disordered" evidence="1">
    <location>
        <begin position="305"/>
        <end position="372"/>
    </location>
</feature>
<feature type="region of interest" description="Disordered" evidence="1">
    <location>
        <begin position="547"/>
        <end position="625"/>
    </location>
</feature>
<proteinExistence type="predicted"/>
<gene>
    <name evidence="3" type="ORF">CSUI_004845</name>
</gene>
<feature type="domain" description="Serine aminopeptidase S33" evidence="2">
    <location>
        <begin position="78"/>
        <end position="204"/>
    </location>
</feature>
<dbReference type="InterPro" id="IPR029058">
    <property type="entry name" value="AB_hydrolase_fold"/>
</dbReference>
<evidence type="ECO:0000259" key="2">
    <source>
        <dbReference type="Pfam" id="PF12146"/>
    </source>
</evidence>
<dbReference type="VEuPathDB" id="ToxoDB:CSUI_004845"/>
<dbReference type="InterPro" id="IPR022742">
    <property type="entry name" value="Hydrolase_4"/>
</dbReference>
<dbReference type="InterPro" id="IPR052920">
    <property type="entry name" value="DNA-binding_regulatory"/>
</dbReference>
<dbReference type="Gene3D" id="3.40.50.1820">
    <property type="entry name" value="alpha/beta hydrolase"/>
    <property type="match status" value="1"/>
</dbReference>
<feature type="region of interest" description="Disordered" evidence="1">
    <location>
        <begin position="408"/>
        <end position="532"/>
    </location>
</feature>
<feature type="region of interest" description="Disordered" evidence="1">
    <location>
        <begin position="679"/>
        <end position="715"/>
    </location>
</feature>
<dbReference type="SUPFAM" id="SSF53474">
    <property type="entry name" value="alpha/beta-Hydrolases"/>
    <property type="match status" value="1"/>
</dbReference>
<dbReference type="PANTHER" id="PTHR43358">
    <property type="entry name" value="ALPHA/BETA-HYDROLASE"/>
    <property type="match status" value="1"/>
</dbReference>
<evidence type="ECO:0000256" key="1">
    <source>
        <dbReference type="SAM" id="MobiDB-lite"/>
    </source>
</evidence>
<protein>
    <submittedName>
        <fullName evidence="3">Protein c14orf29</fullName>
    </submittedName>
</protein>
<name>A0A2C6KZH5_9APIC</name>
<feature type="compositionally biased region" description="Basic and acidic residues" evidence="1">
    <location>
        <begin position="324"/>
        <end position="337"/>
    </location>
</feature>
<dbReference type="AlphaFoldDB" id="A0A2C6KZH5"/>
<dbReference type="RefSeq" id="XP_067922999.1">
    <property type="nucleotide sequence ID" value="XM_068065026.1"/>
</dbReference>
<accession>A0A2C6KZH5</accession>
<feature type="compositionally biased region" description="Basic and acidic residues" evidence="1">
    <location>
        <begin position="774"/>
        <end position="785"/>
    </location>
</feature>
<dbReference type="Proteomes" id="UP000221165">
    <property type="component" value="Unassembled WGS sequence"/>
</dbReference>
<feature type="compositionally biased region" description="Polar residues" evidence="1">
    <location>
        <begin position="795"/>
        <end position="835"/>
    </location>
</feature>
<feature type="region of interest" description="Disordered" evidence="1">
    <location>
        <begin position="753"/>
        <end position="948"/>
    </location>
</feature>
<organism evidence="3 4">
    <name type="scientific">Cystoisospora suis</name>
    <dbReference type="NCBI Taxonomy" id="483139"/>
    <lineage>
        <taxon>Eukaryota</taxon>
        <taxon>Sar</taxon>
        <taxon>Alveolata</taxon>
        <taxon>Apicomplexa</taxon>
        <taxon>Conoidasida</taxon>
        <taxon>Coccidia</taxon>
        <taxon>Eucoccidiorida</taxon>
        <taxon>Eimeriorina</taxon>
        <taxon>Sarcocystidae</taxon>
        <taxon>Cystoisospora</taxon>
    </lineage>
</organism>
<evidence type="ECO:0000313" key="3">
    <source>
        <dbReference type="EMBL" id="PHJ21315.1"/>
    </source>
</evidence>
<feature type="compositionally biased region" description="Low complexity" evidence="1">
    <location>
        <begin position="472"/>
        <end position="485"/>
    </location>
</feature>
<reference evidence="3 4" key="1">
    <citation type="journal article" date="2017" name="Int. J. Parasitol.">
        <title>The genome of the protozoan parasite Cystoisospora suis and a reverse vaccinology approach to identify vaccine candidates.</title>
        <authorList>
            <person name="Palmieri N."/>
            <person name="Shrestha A."/>
            <person name="Ruttkowski B."/>
            <person name="Beck T."/>
            <person name="Vogl C."/>
            <person name="Tomley F."/>
            <person name="Blake D.P."/>
            <person name="Joachim A."/>
        </authorList>
    </citation>
    <scope>NUCLEOTIDE SEQUENCE [LARGE SCALE GENOMIC DNA]</scope>
    <source>
        <strain evidence="3 4">Wien I</strain>
    </source>
</reference>
<feature type="compositionally biased region" description="Low complexity" evidence="1">
    <location>
        <begin position="343"/>
        <end position="354"/>
    </location>
</feature>
<feature type="compositionally biased region" description="Basic and acidic residues" evidence="1">
    <location>
        <begin position="693"/>
        <end position="704"/>
    </location>
</feature>
<comment type="caution">
    <text evidence="3">The sequence shown here is derived from an EMBL/GenBank/DDBJ whole genome shotgun (WGS) entry which is preliminary data.</text>
</comment>
<feature type="compositionally biased region" description="Basic and acidic residues" evidence="1">
    <location>
        <begin position="938"/>
        <end position="948"/>
    </location>
</feature>
<evidence type="ECO:0000313" key="4">
    <source>
        <dbReference type="Proteomes" id="UP000221165"/>
    </source>
</evidence>
<feature type="compositionally biased region" description="Polar residues" evidence="1">
    <location>
        <begin position="416"/>
        <end position="433"/>
    </location>
</feature>
<feature type="compositionally biased region" description="Basic and acidic residues" evidence="1">
    <location>
        <begin position="489"/>
        <end position="507"/>
    </location>
</feature>
<keyword evidence="4" id="KW-1185">Reference proteome</keyword>
<feature type="compositionally biased region" description="Polar residues" evidence="1">
    <location>
        <begin position="679"/>
        <end position="692"/>
    </location>
</feature>
<sequence length="948" mass="102735">MAIFSKVSEQYTELVNFIIRPPRDDSYTETDLGPPIFPLARRTYKRTDVVLINRRNQRLQCSHFEPINKHRSQEKLPCVVYLHGNCSSRVEALGTLPVLLPQGITVFAFDFAGSGKSDGAYVSLGWWEREDLDVVIEHLRASGTVSTIGLWGRSMGAVTALLHADRDPSIGGMILDSPFSSLRRLAEELASVVVAWRLPRFVLNSLLGMVRTTIINKAAFDINNLAPIDHVGHTFIPALFVVAKEDNFILPSHGEELFAKYAGDRNIVHVAGDHNSVRPRFLNDSAAIFFHTCLTLQALRASGRTSPVLRSPGNVDDVVGGSERIGERSGARRDMSEGRNLAGRSRFSSDFSSGVEPDASSSRHRNRSTPQMSRLANQLEFGEVPLIPGKASSQESVSHFSFPTVRLRSGDKEESSYTSHTSELQEQGCSTKGQDAGRSPSPSHQLLYGGVQLPRRSSLLVKPRSLWRRQGSDSSENPSDNNNSSRGTGYERQHENAARQASSRREGGSNNKADGSDPTLLLESSCRKGDGRKFANGLRMITKCSFVRGGSREDGGGQDERRRCEGPDDDSNFPPGAQTSVRGAGWPEGSSDDKRRGVGTSSRNQGEDEEGVGGGFGLLASTHELNDMRRPEAAWRFSPDEDGMVQLLASEGFSDDEDEIVQRAVALSLEEYLAARQNSLQDGARSSTSSLVSEDHPARFDSVAHHTSGPPASTTCNVEHSVNTVTAQDNASWRDDGKRESCCARNEALTDRVQGYQRSGTTDSRNGEGGVEADVTRSLDHYREHMSHRRPARNGSGSLAFSCGSPSTSPSVNASRSKGSNIDSKNSGGRTPSEPSDSHITSQRSPSTSSSSKLIGLKESSQENILRSNSRKETAYAAASPTSPSSASSPLEGGSAISSPMSQNTQARGGQATRDRQRSLGRASFSIPSFGLSFAKRRTGDQEDQGGK</sequence>
<feature type="compositionally biased region" description="Low complexity" evidence="1">
    <location>
        <begin position="875"/>
        <end position="890"/>
    </location>
</feature>
<dbReference type="EMBL" id="MIGC01002318">
    <property type="protein sequence ID" value="PHJ21315.1"/>
    <property type="molecule type" value="Genomic_DNA"/>
</dbReference>
<feature type="compositionally biased region" description="Basic and acidic residues" evidence="1">
    <location>
        <begin position="550"/>
        <end position="566"/>
    </location>
</feature>
<dbReference type="Pfam" id="PF12146">
    <property type="entry name" value="Hydrolase_4"/>
    <property type="match status" value="1"/>
</dbReference>
<dbReference type="OrthoDB" id="10249433at2759"/>
<feature type="compositionally biased region" description="Polar residues" evidence="1">
    <location>
        <begin position="896"/>
        <end position="908"/>
    </location>
</feature>
<dbReference type="GeneID" id="94428237"/>
<feature type="compositionally biased region" description="Low complexity" evidence="1">
    <location>
        <begin position="838"/>
        <end position="852"/>
    </location>
</feature>
<dbReference type="PANTHER" id="PTHR43358:SF4">
    <property type="entry name" value="ALPHA_BETA HYDROLASE FOLD-1 DOMAIN-CONTAINING PROTEIN"/>
    <property type="match status" value="1"/>
</dbReference>